<proteinExistence type="predicted"/>
<dbReference type="AlphaFoldDB" id="A0A0A9BGY9"/>
<protein>
    <submittedName>
        <fullName evidence="1">Uncharacterized protein</fullName>
    </submittedName>
</protein>
<sequence length="46" mass="4925">MNPKASNALINEGPARSSIGLGASITKTSSNHPFCNSICLHHYTPW</sequence>
<reference evidence="1" key="2">
    <citation type="journal article" date="2015" name="Data Brief">
        <title>Shoot transcriptome of the giant reed, Arundo donax.</title>
        <authorList>
            <person name="Barrero R.A."/>
            <person name="Guerrero F.D."/>
            <person name="Moolhuijzen P."/>
            <person name="Goolsby J.A."/>
            <person name="Tidwell J."/>
            <person name="Bellgard S.E."/>
            <person name="Bellgard M.I."/>
        </authorList>
    </citation>
    <scope>NUCLEOTIDE SEQUENCE</scope>
    <source>
        <tissue evidence="1">Shoot tissue taken approximately 20 cm above the soil surface</tissue>
    </source>
</reference>
<evidence type="ECO:0000313" key="1">
    <source>
        <dbReference type="EMBL" id="JAD61433.1"/>
    </source>
</evidence>
<dbReference type="EMBL" id="GBRH01236462">
    <property type="protein sequence ID" value="JAD61433.1"/>
    <property type="molecule type" value="Transcribed_RNA"/>
</dbReference>
<accession>A0A0A9BGY9</accession>
<name>A0A0A9BGY9_ARUDO</name>
<reference evidence="1" key="1">
    <citation type="submission" date="2014-09" db="EMBL/GenBank/DDBJ databases">
        <authorList>
            <person name="Magalhaes I.L.F."/>
            <person name="Oliveira U."/>
            <person name="Santos F.R."/>
            <person name="Vidigal T.H.D.A."/>
            <person name="Brescovit A.D."/>
            <person name="Santos A.J."/>
        </authorList>
    </citation>
    <scope>NUCLEOTIDE SEQUENCE</scope>
    <source>
        <tissue evidence="1">Shoot tissue taken approximately 20 cm above the soil surface</tissue>
    </source>
</reference>
<organism evidence="1">
    <name type="scientific">Arundo donax</name>
    <name type="common">Giant reed</name>
    <name type="synonym">Donax arundinaceus</name>
    <dbReference type="NCBI Taxonomy" id="35708"/>
    <lineage>
        <taxon>Eukaryota</taxon>
        <taxon>Viridiplantae</taxon>
        <taxon>Streptophyta</taxon>
        <taxon>Embryophyta</taxon>
        <taxon>Tracheophyta</taxon>
        <taxon>Spermatophyta</taxon>
        <taxon>Magnoliopsida</taxon>
        <taxon>Liliopsida</taxon>
        <taxon>Poales</taxon>
        <taxon>Poaceae</taxon>
        <taxon>PACMAD clade</taxon>
        <taxon>Arundinoideae</taxon>
        <taxon>Arundineae</taxon>
        <taxon>Arundo</taxon>
    </lineage>
</organism>